<accession>A0A7R8UUV4</accession>
<evidence type="ECO:0000256" key="1">
    <source>
        <dbReference type="ARBA" id="ARBA00006734"/>
    </source>
</evidence>
<comment type="similarity">
    <text evidence="1">Belongs to the protein prenyltransferase subunit alpha family.</text>
</comment>
<dbReference type="InParanoid" id="A0A7R8UUV4"/>
<dbReference type="PANTHER" id="PTHR11129">
    <property type="entry name" value="PROTEIN FARNESYLTRANSFERASE ALPHA SUBUNIT/RAB GERANYLGERANYL TRANSFERASE ALPHA SUBUNIT"/>
    <property type="match status" value="1"/>
</dbReference>
<gene>
    <name evidence="5" type="ORF">HERILL_LOCUS10085</name>
</gene>
<dbReference type="PANTHER" id="PTHR11129:SF3">
    <property type="entry name" value="PROTEIN PRENYLTRANSFERASE ALPHA SUBUNIT REPEAT-CONTAINING PROTEIN 1"/>
    <property type="match status" value="1"/>
</dbReference>
<evidence type="ECO:0000256" key="2">
    <source>
        <dbReference type="ARBA" id="ARBA00022602"/>
    </source>
</evidence>
<evidence type="ECO:0000313" key="6">
    <source>
        <dbReference type="Proteomes" id="UP000594454"/>
    </source>
</evidence>
<evidence type="ECO:0000256" key="3">
    <source>
        <dbReference type="ARBA" id="ARBA00022679"/>
    </source>
</evidence>
<dbReference type="PROSITE" id="PS51147">
    <property type="entry name" value="PFTA"/>
    <property type="match status" value="2"/>
</dbReference>
<dbReference type="FunCoup" id="A0A7R8UUV4">
    <property type="interactions" value="431"/>
</dbReference>
<dbReference type="EMBL" id="LR899012">
    <property type="protein sequence ID" value="CAD7087372.1"/>
    <property type="molecule type" value="Genomic_DNA"/>
</dbReference>
<organism evidence="5 6">
    <name type="scientific">Hermetia illucens</name>
    <name type="common">Black soldier fly</name>
    <dbReference type="NCBI Taxonomy" id="343691"/>
    <lineage>
        <taxon>Eukaryota</taxon>
        <taxon>Metazoa</taxon>
        <taxon>Ecdysozoa</taxon>
        <taxon>Arthropoda</taxon>
        <taxon>Hexapoda</taxon>
        <taxon>Insecta</taxon>
        <taxon>Pterygota</taxon>
        <taxon>Neoptera</taxon>
        <taxon>Endopterygota</taxon>
        <taxon>Diptera</taxon>
        <taxon>Brachycera</taxon>
        <taxon>Stratiomyomorpha</taxon>
        <taxon>Stratiomyidae</taxon>
        <taxon>Hermetiinae</taxon>
        <taxon>Hermetia</taxon>
    </lineage>
</organism>
<reference evidence="5 6" key="1">
    <citation type="submission" date="2020-11" db="EMBL/GenBank/DDBJ databases">
        <authorList>
            <person name="Wallbank WR R."/>
            <person name="Pardo Diaz C."/>
            <person name="Kozak K."/>
            <person name="Martin S."/>
            <person name="Jiggins C."/>
            <person name="Moest M."/>
            <person name="Warren A I."/>
            <person name="Generalovic N T."/>
            <person name="Byers J.R.P. K."/>
            <person name="Montejo-Kovacevich G."/>
            <person name="Yen C E."/>
        </authorList>
    </citation>
    <scope>NUCLEOTIDE SEQUENCE [LARGE SCALE GENOMIC DNA]</scope>
</reference>
<protein>
    <submittedName>
        <fullName evidence="5">Uncharacterized protein</fullName>
    </submittedName>
</protein>
<sequence length="380" mass="44658">MEIADIENDVLCEKIINDINAVLTRDPDVTSFEIIPTLSYQNKSPVIHVEHNLGLESWCAKHVYDFSHKTILASKLSGSKYIYNDSLVKYLNCALLINPDVTTFWHIRRQLVEKNKLKIQKEFQFAALVLTKKPKASEAFAYRRWLYPFQSAESIDWSIEIGICDRCADKSLSNYHAWSHRQWVLERASHLLRSEILHTEKFIKKHISDYSCYHYRQFVLQTIFDICYYDKEQNEYNSLRDFINFYLVDGVSSVGEIIQTLLPNIDLNATNEDKLKCFLYCCNFAAYDIKFCDDLKNLFGFRESFENHRRASLRFIVENCMRFNSSVECYQQPPVSKLSKFDYSSNAFLMALKKSEGMLGEQHRKWCSLFLNFDYSDNSD</sequence>
<dbReference type="Gene3D" id="1.25.40.120">
    <property type="entry name" value="Protein prenylyltransferase"/>
    <property type="match status" value="1"/>
</dbReference>
<dbReference type="Proteomes" id="UP000594454">
    <property type="component" value="Chromosome 4"/>
</dbReference>
<evidence type="ECO:0000313" key="5">
    <source>
        <dbReference type="EMBL" id="CAD7087372.1"/>
    </source>
</evidence>
<dbReference type="GO" id="GO:0008318">
    <property type="term" value="F:protein prenyltransferase activity"/>
    <property type="evidence" value="ECO:0007669"/>
    <property type="project" value="InterPro"/>
</dbReference>
<name>A0A7R8UUV4_HERIL</name>
<keyword evidence="6" id="KW-1185">Reference proteome</keyword>
<evidence type="ECO:0000256" key="4">
    <source>
        <dbReference type="ARBA" id="ARBA00022737"/>
    </source>
</evidence>
<proteinExistence type="inferred from homology"/>
<dbReference type="InterPro" id="IPR002088">
    <property type="entry name" value="Prenyl_trans_a"/>
</dbReference>
<dbReference type="Pfam" id="PF01239">
    <property type="entry name" value="PPTA"/>
    <property type="match status" value="3"/>
</dbReference>
<keyword evidence="3" id="KW-0808">Transferase</keyword>
<dbReference type="AlphaFoldDB" id="A0A7R8UUV4"/>
<dbReference type="SUPFAM" id="SSF48439">
    <property type="entry name" value="Protein prenylyltransferase"/>
    <property type="match status" value="1"/>
</dbReference>
<keyword evidence="4" id="KW-0677">Repeat</keyword>
<dbReference type="OrthoDB" id="5358702at2759"/>
<keyword evidence="2" id="KW-0637">Prenyltransferase</keyword>
<dbReference type="GO" id="GO:0005737">
    <property type="term" value="C:cytoplasm"/>
    <property type="evidence" value="ECO:0007669"/>
    <property type="project" value="TreeGrafter"/>
</dbReference>